<dbReference type="InterPro" id="IPR009057">
    <property type="entry name" value="Homeodomain-like_sf"/>
</dbReference>
<gene>
    <name evidence="6" type="ORF">OMP40_29385</name>
</gene>
<dbReference type="SUPFAM" id="SSF46689">
    <property type="entry name" value="Homeodomain-like"/>
    <property type="match status" value="1"/>
</dbReference>
<dbReference type="GO" id="GO:0003700">
    <property type="term" value="F:DNA-binding transcription factor activity"/>
    <property type="evidence" value="ECO:0007669"/>
    <property type="project" value="InterPro"/>
</dbReference>
<dbReference type="Gene3D" id="1.10.10.60">
    <property type="entry name" value="Homeodomain-like"/>
    <property type="match status" value="1"/>
</dbReference>
<reference evidence="6" key="1">
    <citation type="submission" date="2022-10" db="EMBL/GenBank/DDBJ databases">
        <title>Comparative genomic analysis of Cohnella hashimotonis sp. nov., isolated from the International Space Station.</title>
        <authorList>
            <person name="Simpson A."/>
            <person name="Venkateswaran K."/>
        </authorList>
    </citation>
    <scope>NUCLEOTIDE SEQUENCE</scope>
    <source>
        <strain evidence="6">DSM 28161</strain>
    </source>
</reference>
<feature type="domain" description="HTH araC/xylS-type" evidence="5">
    <location>
        <begin position="1"/>
        <end position="49"/>
    </location>
</feature>
<keyword evidence="4" id="KW-1133">Transmembrane helix</keyword>
<dbReference type="EMBL" id="JAPDIA010000008">
    <property type="protein sequence ID" value="MDG0812976.1"/>
    <property type="molecule type" value="Genomic_DNA"/>
</dbReference>
<dbReference type="PROSITE" id="PS01124">
    <property type="entry name" value="HTH_ARAC_FAMILY_2"/>
    <property type="match status" value="1"/>
</dbReference>
<evidence type="ECO:0000256" key="4">
    <source>
        <dbReference type="SAM" id="Phobius"/>
    </source>
</evidence>
<proteinExistence type="predicted"/>
<evidence type="ECO:0000256" key="3">
    <source>
        <dbReference type="SAM" id="MobiDB-lite"/>
    </source>
</evidence>
<accession>A0A9X4KXA1</accession>
<keyword evidence="2" id="KW-0804">Transcription</keyword>
<keyword evidence="1" id="KW-0805">Transcription regulation</keyword>
<evidence type="ECO:0000256" key="2">
    <source>
        <dbReference type="ARBA" id="ARBA00023163"/>
    </source>
</evidence>
<sequence length="169" mass="19062">MERAKELMAATQMKSYDIAVEVGFSPEYTYFSKVFKKSDGLKPQRLPQAADERPGGLRMKLPHAFRSLRSQLILSYMLISVLVLSAGTYYVYTFMLGQIRTQNERLAASTVPAGRSQRSRRRQRGGSAVQPVLGRRADSILATDDIGQGERRLRELSEPAAKPDRDVYF</sequence>
<dbReference type="Proteomes" id="UP001153404">
    <property type="component" value="Unassembled WGS sequence"/>
</dbReference>
<protein>
    <recommendedName>
        <fullName evidence="5">HTH araC/xylS-type domain-containing protein</fullName>
    </recommendedName>
</protein>
<dbReference type="GO" id="GO:0043565">
    <property type="term" value="F:sequence-specific DNA binding"/>
    <property type="evidence" value="ECO:0007669"/>
    <property type="project" value="InterPro"/>
</dbReference>
<dbReference type="RefSeq" id="WP_277538110.1">
    <property type="nucleotide sequence ID" value="NZ_JAPDIA010000008.1"/>
</dbReference>
<feature type="region of interest" description="Disordered" evidence="3">
    <location>
        <begin position="110"/>
        <end position="129"/>
    </location>
</feature>
<keyword evidence="4" id="KW-0472">Membrane</keyword>
<evidence type="ECO:0000313" key="7">
    <source>
        <dbReference type="Proteomes" id="UP001153404"/>
    </source>
</evidence>
<name>A0A9X4KXA1_9BACL</name>
<keyword evidence="7" id="KW-1185">Reference proteome</keyword>
<evidence type="ECO:0000259" key="5">
    <source>
        <dbReference type="PROSITE" id="PS01124"/>
    </source>
</evidence>
<organism evidence="6 7">
    <name type="scientific">Cohnella rhizosphaerae</name>
    <dbReference type="NCBI Taxonomy" id="1457232"/>
    <lineage>
        <taxon>Bacteria</taxon>
        <taxon>Bacillati</taxon>
        <taxon>Bacillota</taxon>
        <taxon>Bacilli</taxon>
        <taxon>Bacillales</taxon>
        <taxon>Paenibacillaceae</taxon>
        <taxon>Cohnella</taxon>
    </lineage>
</organism>
<comment type="caution">
    <text evidence="6">The sequence shown here is derived from an EMBL/GenBank/DDBJ whole genome shotgun (WGS) entry which is preliminary data.</text>
</comment>
<feature type="transmembrane region" description="Helical" evidence="4">
    <location>
        <begin position="73"/>
        <end position="92"/>
    </location>
</feature>
<dbReference type="InterPro" id="IPR018060">
    <property type="entry name" value="HTH_AraC"/>
</dbReference>
<evidence type="ECO:0000256" key="1">
    <source>
        <dbReference type="ARBA" id="ARBA00023015"/>
    </source>
</evidence>
<evidence type="ECO:0000313" key="6">
    <source>
        <dbReference type="EMBL" id="MDG0812976.1"/>
    </source>
</evidence>
<dbReference type="AlphaFoldDB" id="A0A9X4KXA1"/>
<keyword evidence="4" id="KW-0812">Transmembrane</keyword>